<evidence type="ECO:0000313" key="2">
    <source>
        <dbReference type="Proteomes" id="UP001164929"/>
    </source>
</evidence>
<accession>A0AAD6M444</accession>
<dbReference type="EMBL" id="JAQIZT010000012">
    <property type="protein sequence ID" value="KAJ6977999.1"/>
    <property type="molecule type" value="Genomic_DNA"/>
</dbReference>
<dbReference type="Proteomes" id="UP001164929">
    <property type="component" value="Chromosome 12"/>
</dbReference>
<keyword evidence="2" id="KW-1185">Reference proteome</keyword>
<comment type="caution">
    <text evidence="1">The sequence shown here is derived from an EMBL/GenBank/DDBJ whole genome shotgun (WGS) entry which is preliminary data.</text>
</comment>
<sequence length="70" mass="7496">MLLVVIGPNPVGENWGAKRRLSFEFNSSCWANAALAPKHGKHAQKHSDCDTDAVDNGALAVEDLPLVALE</sequence>
<protein>
    <submittedName>
        <fullName evidence="1">Uncharacterized protein</fullName>
    </submittedName>
</protein>
<gene>
    <name evidence="1" type="ORF">NC653_029789</name>
</gene>
<evidence type="ECO:0000313" key="1">
    <source>
        <dbReference type="EMBL" id="KAJ6977999.1"/>
    </source>
</evidence>
<dbReference type="AlphaFoldDB" id="A0AAD6M444"/>
<organism evidence="1 2">
    <name type="scientific">Populus alba x Populus x berolinensis</name>
    <dbReference type="NCBI Taxonomy" id="444605"/>
    <lineage>
        <taxon>Eukaryota</taxon>
        <taxon>Viridiplantae</taxon>
        <taxon>Streptophyta</taxon>
        <taxon>Embryophyta</taxon>
        <taxon>Tracheophyta</taxon>
        <taxon>Spermatophyta</taxon>
        <taxon>Magnoliopsida</taxon>
        <taxon>eudicotyledons</taxon>
        <taxon>Gunneridae</taxon>
        <taxon>Pentapetalae</taxon>
        <taxon>rosids</taxon>
        <taxon>fabids</taxon>
        <taxon>Malpighiales</taxon>
        <taxon>Salicaceae</taxon>
        <taxon>Saliceae</taxon>
        <taxon>Populus</taxon>
    </lineage>
</organism>
<reference evidence="1" key="1">
    <citation type="journal article" date="2023" name="Mol. Ecol. Resour.">
        <title>Chromosome-level genome assembly of a triploid poplar Populus alba 'Berolinensis'.</title>
        <authorList>
            <person name="Chen S."/>
            <person name="Yu Y."/>
            <person name="Wang X."/>
            <person name="Wang S."/>
            <person name="Zhang T."/>
            <person name="Zhou Y."/>
            <person name="He R."/>
            <person name="Meng N."/>
            <person name="Wang Y."/>
            <person name="Liu W."/>
            <person name="Liu Z."/>
            <person name="Liu J."/>
            <person name="Guo Q."/>
            <person name="Huang H."/>
            <person name="Sederoff R.R."/>
            <person name="Wang G."/>
            <person name="Qu G."/>
            <person name="Chen S."/>
        </authorList>
    </citation>
    <scope>NUCLEOTIDE SEQUENCE</scope>
    <source>
        <strain evidence="1">SC-2020</strain>
    </source>
</reference>
<proteinExistence type="predicted"/>
<name>A0AAD6M444_9ROSI</name>